<organism evidence="1 2">
    <name type="scientific">Psychroserpens burtonensis</name>
    <dbReference type="NCBI Taxonomy" id="49278"/>
    <lineage>
        <taxon>Bacteria</taxon>
        <taxon>Pseudomonadati</taxon>
        <taxon>Bacteroidota</taxon>
        <taxon>Flavobacteriia</taxon>
        <taxon>Flavobacteriales</taxon>
        <taxon>Flavobacteriaceae</taxon>
        <taxon>Psychroserpens</taxon>
    </lineage>
</organism>
<comment type="caution">
    <text evidence="1">The sequence shown here is derived from an EMBL/GenBank/DDBJ whole genome shotgun (WGS) entry which is preliminary data.</text>
</comment>
<accession>A0A5C7B4V2</accession>
<protein>
    <submittedName>
        <fullName evidence="1">Uncharacterized protein</fullName>
    </submittedName>
</protein>
<evidence type="ECO:0000313" key="1">
    <source>
        <dbReference type="EMBL" id="TXE14913.1"/>
    </source>
</evidence>
<dbReference type="EMBL" id="VOSB01000051">
    <property type="protein sequence ID" value="TXE14913.1"/>
    <property type="molecule type" value="Genomic_DNA"/>
</dbReference>
<reference evidence="1 2" key="1">
    <citation type="submission" date="2019-08" db="EMBL/GenBank/DDBJ databases">
        <title>Genome of Psychroserpens burtonensis ACAM 167.</title>
        <authorList>
            <person name="Bowman J.P."/>
        </authorList>
    </citation>
    <scope>NUCLEOTIDE SEQUENCE [LARGE SCALE GENOMIC DNA]</scope>
    <source>
        <strain evidence="1 2">ACAM 167</strain>
    </source>
</reference>
<dbReference type="RefSeq" id="WP_147232186.1">
    <property type="nucleotide sequence ID" value="NZ_VOSB01000051.1"/>
</dbReference>
<evidence type="ECO:0000313" key="2">
    <source>
        <dbReference type="Proteomes" id="UP000321938"/>
    </source>
</evidence>
<name>A0A5C7B4V2_9FLAO</name>
<sequence length="64" mass="7456">MKTIDLTLSGSDEPITILVHNIKTIKDQEYNYGENYTIITFLDDKNINIKENIDVVKRMINNLK</sequence>
<keyword evidence="2" id="KW-1185">Reference proteome</keyword>
<gene>
    <name evidence="1" type="ORF">ES692_17605</name>
</gene>
<dbReference type="AlphaFoldDB" id="A0A5C7B4V2"/>
<dbReference type="Proteomes" id="UP000321938">
    <property type="component" value="Unassembled WGS sequence"/>
</dbReference>
<proteinExistence type="predicted"/>